<organism evidence="1 2">
    <name type="scientific">Ochrobactrum vermis</name>
    <dbReference type="NCBI Taxonomy" id="1827297"/>
    <lineage>
        <taxon>Bacteria</taxon>
        <taxon>Pseudomonadati</taxon>
        <taxon>Pseudomonadota</taxon>
        <taxon>Alphaproteobacteria</taxon>
        <taxon>Hyphomicrobiales</taxon>
        <taxon>Brucellaceae</taxon>
        <taxon>Brucella/Ochrobactrum group</taxon>
        <taxon>Ochrobactrum</taxon>
    </lineage>
</organism>
<sequence length="99" mass="11228">MPVDTRFGYDEIGKLQAALEQPQYSNATILVGWEHKQLFKLARNLLKDNGGDKAAVPKWRGEDFDSIYVLRIRRGDGHVRARFERLNEGLDGQPESCPG</sequence>
<reference evidence="1 2" key="1">
    <citation type="submission" date="2023-12" db="EMBL/GenBank/DDBJ databases">
        <title>Gut-associated functions are favored during microbiome assembly across C. elegans life.</title>
        <authorList>
            <person name="Zimmermann J."/>
        </authorList>
    </citation>
    <scope>NUCLEOTIDE SEQUENCE [LARGE SCALE GENOMIC DNA]</scope>
    <source>
        <strain evidence="1 2">MYb71</strain>
    </source>
</reference>
<protein>
    <submittedName>
        <fullName evidence="1">Uncharacterized protein</fullName>
    </submittedName>
</protein>
<dbReference type="EMBL" id="JBBGZH010000001">
    <property type="protein sequence ID" value="MEJ5020122.1"/>
    <property type="molecule type" value="Genomic_DNA"/>
</dbReference>
<accession>A0ABU8PD03</accession>
<dbReference type="RefSeq" id="WP_286153029.1">
    <property type="nucleotide sequence ID" value="NZ_JBBGZH010000001.1"/>
</dbReference>
<evidence type="ECO:0000313" key="2">
    <source>
        <dbReference type="Proteomes" id="UP001375812"/>
    </source>
</evidence>
<proteinExistence type="predicted"/>
<evidence type="ECO:0000313" key="1">
    <source>
        <dbReference type="EMBL" id="MEJ5020122.1"/>
    </source>
</evidence>
<comment type="caution">
    <text evidence="1">The sequence shown here is derived from an EMBL/GenBank/DDBJ whole genome shotgun (WGS) entry which is preliminary data.</text>
</comment>
<keyword evidence="2" id="KW-1185">Reference proteome</keyword>
<name>A0ABU8PD03_9HYPH</name>
<gene>
    <name evidence="1" type="ORF">WH297_10255</name>
</gene>
<dbReference type="Proteomes" id="UP001375812">
    <property type="component" value="Unassembled WGS sequence"/>
</dbReference>